<dbReference type="EMBL" id="LMAW01001636">
    <property type="protein sequence ID" value="KQK83062.1"/>
    <property type="molecule type" value="Genomic_DNA"/>
</dbReference>
<reference evidence="1 2" key="1">
    <citation type="submission" date="2015-10" db="EMBL/GenBank/DDBJ databases">
        <authorList>
            <person name="Gilbert D.G."/>
        </authorList>
    </citation>
    <scope>NUCLEOTIDE SEQUENCE [LARGE SCALE GENOMIC DNA]</scope>
    <source>
        <strain evidence="1">FVVF132</strain>
    </source>
</reference>
<keyword evidence="2" id="KW-1185">Reference proteome</keyword>
<evidence type="ECO:0000313" key="1">
    <source>
        <dbReference type="EMBL" id="KQK83062.1"/>
    </source>
</evidence>
<dbReference type="Proteomes" id="UP000051836">
    <property type="component" value="Unassembled WGS sequence"/>
</dbReference>
<accession>A0A0Q3TR62</accession>
<gene>
    <name evidence="1" type="ORF">AAES_63861</name>
</gene>
<protein>
    <submittedName>
        <fullName evidence="1">Uncharacterized protein</fullName>
    </submittedName>
</protein>
<sequence>MALQTVGIEPAEAQLQPLKPELVLSCGYHSTQLNTQFMGRLISSGTIPQEFRVLAWDHSFSRANKILLEQSVNEHSTETIQWLYEEPAWVS</sequence>
<evidence type="ECO:0000313" key="2">
    <source>
        <dbReference type="Proteomes" id="UP000051836"/>
    </source>
</evidence>
<name>A0A0Q3TR62_AMAAE</name>
<comment type="caution">
    <text evidence="1">The sequence shown here is derived from an EMBL/GenBank/DDBJ whole genome shotgun (WGS) entry which is preliminary data.</text>
</comment>
<dbReference type="AlphaFoldDB" id="A0A0Q3TR62"/>
<organism evidence="1 2">
    <name type="scientific">Amazona aestiva</name>
    <name type="common">Blue-fronted Amazon parrot</name>
    <dbReference type="NCBI Taxonomy" id="12930"/>
    <lineage>
        <taxon>Eukaryota</taxon>
        <taxon>Metazoa</taxon>
        <taxon>Chordata</taxon>
        <taxon>Craniata</taxon>
        <taxon>Vertebrata</taxon>
        <taxon>Euteleostomi</taxon>
        <taxon>Archelosauria</taxon>
        <taxon>Archosauria</taxon>
        <taxon>Dinosauria</taxon>
        <taxon>Saurischia</taxon>
        <taxon>Theropoda</taxon>
        <taxon>Coelurosauria</taxon>
        <taxon>Aves</taxon>
        <taxon>Neognathae</taxon>
        <taxon>Neoaves</taxon>
        <taxon>Telluraves</taxon>
        <taxon>Australaves</taxon>
        <taxon>Psittaciformes</taxon>
        <taxon>Psittacidae</taxon>
        <taxon>Amazona</taxon>
    </lineage>
</organism>
<proteinExistence type="predicted"/>